<dbReference type="InterPro" id="IPR049730">
    <property type="entry name" value="SNF2/RAD54-like_C"/>
</dbReference>
<dbReference type="PROSITE" id="PS51192">
    <property type="entry name" value="HELICASE_ATP_BIND_1"/>
    <property type="match status" value="1"/>
</dbReference>
<dbReference type="SMART" id="SM00487">
    <property type="entry name" value="DEXDc"/>
    <property type="match status" value="1"/>
</dbReference>
<evidence type="ECO:0000256" key="2">
    <source>
        <dbReference type="PROSITE-ProRule" id="PRU00325"/>
    </source>
</evidence>
<proteinExistence type="predicted"/>
<keyword evidence="1" id="KW-0378">Hydrolase</keyword>
<dbReference type="InterPro" id="IPR000330">
    <property type="entry name" value="SNF2_N"/>
</dbReference>
<dbReference type="Proteomes" id="UP000678513">
    <property type="component" value="Chromosome"/>
</dbReference>
<evidence type="ECO:0000313" key="7">
    <source>
        <dbReference type="Proteomes" id="UP000678513"/>
    </source>
</evidence>
<evidence type="ECO:0000259" key="4">
    <source>
        <dbReference type="PROSITE" id="PS51192"/>
    </source>
</evidence>
<dbReference type="SMART" id="SM00490">
    <property type="entry name" value="HELICc"/>
    <property type="match status" value="1"/>
</dbReference>
<dbReference type="InterPro" id="IPR027417">
    <property type="entry name" value="P-loop_NTPase"/>
</dbReference>
<keyword evidence="6" id="KW-0547">Nucleotide-binding</keyword>
<dbReference type="InterPro" id="IPR001650">
    <property type="entry name" value="Helicase_C-like"/>
</dbReference>
<keyword evidence="2" id="KW-0862">Zinc</keyword>
<keyword evidence="6" id="KW-0347">Helicase</keyword>
<name>A0ABX7Y973_9ACTN</name>
<dbReference type="PROSITE" id="PS50966">
    <property type="entry name" value="ZF_SWIM"/>
    <property type="match status" value="1"/>
</dbReference>
<keyword evidence="7" id="KW-1185">Reference proteome</keyword>
<dbReference type="Pfam" id="PF00176">
    <property type="entry name" value="SNF2-rel_dom"/>
    <property type="match status" value="1"/>
</dbReference>
<dbReference type="InterPro" id="IPR014001">
    <property type="entry name" value="Helicase_ATP-bd"/>
</dbReference>
<dbReference type="PROSITE" id="PS51194">
    <property type="entry name" value="HELICASE_CTER"/>
    <property type="match status" value="1"/>
</dbReference>
<feature type="domain" description="Helicase C-terminal" evidence="5">
    <location>
        <begin position="900"/>
        <end position="1060"/>
    </location>
</feature>
<dbReference type="GO" id="GO:0004386">
    <property type="term" value="F:helicase activity"/>
    <property type="evidence" value="ECO:0007669"/>
    <property type="project" value="UniProtKB-KW"/>
</dbReference>
<accession>A0ABX7Y973</accession>
<sequence>MGPNSAAWVTQVSDEAIKVSWGVPTFLRGRAYRDAGHVIKHSVGRNGAIDAVVQGAGGKTYRTFLHHDQRGVSSACSCPVAMGCKHAVAVLLAVRDSESEGTSSWEDLLGGLLPASAAGEGDQEAVELCLEFRLDGPLENLDALVLRPLRMGKRGWVKSQASWGDITSNYRGLDYDPRQREVLLQMAQLVGYHQYSYGNLATIPLSSLGPLGWSLLDQATAAGIPFMAGEGLKEVGVDFDPVRVWLDVTAHGDGARELVISGDLGPVVPGGRRFLIGEPAHGLGELGPGGRLRLHPLAEPLPGAIRNWFNQDLKVTIPAQDADRFQLMYLPFLAQKGLVAPGSWNPEELPQPGLTLQLTHEPGHRLLLSWGFRYTSQTAATSVPFRPRRGDFFRDLPAEHALEAAAAKLAGDFPALLESHREKLLPTAALSHADAARFITETLPLLEASGVAVTQLGEVLEYSRAAEPPVIALSTEDTDDLDWFNLRIQVTVAGQEVPFGPLFRALAAGDDAMLLDDGTWFLLDHPELSRLRQLLAEARELMDSAPGGQIRISPYQAGWWEELTALGVMEGQSRRWLERVQALRDAGVREEPVAVPGGLAATLRPYQERGFAWLVTLWDAGLGGVLADDMGLGKTLQTLALVERARELGQLDQAPVLVVAPASVVGAWAEEAARFAPGLSVAVVRATEARRGTPLADEIAGAHVVVTSYTLLRLEDEAYLGRRWSGLVLDEAQFVKNPRSRTHQLVRRIGSPFTLVITGTPLENTLSDLWSMFSLAAPGLFPRLDEFTESYRTPVERDADMTALARLRSRIRPFMLRRTKREVVAELPEKVEQVMRLELTPEHRRRYDQHLTRERTRVLGMLQDMDRNRVAIFRALTKLRQLALDPRLVDPDLPATASAKITAVVEQIRELAGEGHRALVFSSFTGFLRLVREALEQEGIEYVYLDGRTRDRPARIARFREGNAPVFLISLKAGGFGLTLTEADYVFVLDPWWNPAAENQAVDRAHRIGQTQAVNVYRMVAVDTIEEKVVALQQRKRDLFTSVVDTGEFRGTAITAADIRGLLE</sequence>
<dbReference type="EMBL" id="CP072384">
    <property type="protein sequence ID" value="QUC09326.1"/>
    <property type="molecule type" value="Genomic_DNA"/>
</dbReference>
<dbReference type="InterPro" id="IPR038718">
    <property type="entry name" value="SNF2-like_sf"/>
</dbReference>
<dbReference type="InterPro" id="IPR007527">
    <property type="entry name" value="Znf_SWIM"/>
</dbReference>
<feature type="domain" description="SWIM-type" evidence="3">
    <location>
        <begin position="61"/>
        <end position="95"/>
    </location>
</feature>
<dbReference type="RefSeq" id="WP_212326736.1">
    <property type="nucleotide sequence ID" value="NZ_AP024463.1"/>
</dbReference>
<keyword evidence="2" id="KW-0479">Metal-binding</keyword>
<dbReference type="CDD" id="cd18793">
    <property type="entry name" value="SF2_C_SNF"/>
    <property type="match status" value="1"/>
</dbReference>
<organism evidence="6 7">
    <name type="scientific">Arachnia rubra</name>
    <dbReference type="NCBI Taxonomy" id="1547448"/>
    <lineage>
        <taxon>Bacteria</taxon>
        <taxon>Bacillati</taxon>
        <taxon>Actinomycetota</taxon>
        <taxon>Actinomycetes</taxon>
        <taxon>Propionibacteriales</taxon>
        <taxon>Propionibacteriaceae</taxon>
        <taxon>Arachnia</taxon>
    </lineage>
</organism>
<dbReference type="SUPFAM" id="SSF52540">
    <property type="entry name" value="P-loop containing nucleoside triphosphate hydrolases"/>
    <property type="match status" value="2"/>
</dbReference>
<evidence type="ECO:0000313" key="6">
    <source>
        <dbReference type="EMBL" id="QUC09326.1"/>
    </source>
</evidence>
<keyword evidence="6" id="KW-0067">ATP-binding</keyword>
<keyword evidence="2" id="KW-0863">Zinc-finger</keyword>
<dbReference type="Pfam" id="PF00271">
    <property type="entry name" value="Helicase_C"/>
    <property type="match status" value="1"/>
</dbReference>
<dbReference type="Gene3D" id="3.40.50.300">
    <property type="entry name" value="P-loop containing nucleotide triphosphate hydrolases"/>
    <property type="match status" value="1"/>
</dbReference>
<evidence type="ECO:0000259" key="5">
    <source>
        <dbReference type="PROSITE" id="PS51194"/>
    </source>
</evidence>
<dbReference type="Gene3D" id="3.40.50.10810">
    <property type="entry name" value="Tandem AAA-ATPase domain"/>
    <property type="match status" value="1"/>
</dbReference>
<evidence type="ECO:0000259" key="3">
    <source>
        <dbReference type="PROSITE" id="PS50966"/>
    </source>
</evidence>
<protein>
    <submittedName>
        <fullName evidence="6">DEAD/DEAH box helicase</fullName>
    </submittedName>
</protein>
<dbReference type="PANTHER" id="PTHR10799">
    <property type="entry name" value="SNF2/RAD54 HELICASE FAMILY"/>
    <property type="match status" value="1"/>
</dbReference>
<dbReference type="CDD" id="cd18012">
    <property type="entry name" value="DEXQc_arch_SWI2_SNF2"/>
    <property type="match status" value="1"/>
</dbReference>
<reference evidence="6 7" key="1">
    <citation type="submission" date="2021-03" db="EMBL/GenBank/DDBJ databases">
        <title>Human Oral Microbial Genomes.</title>
        <authorList>
            <person name="Johnston C.D."/>
            <person name="Chen T."/>
            <person name="Dewhirst F.E."/>
        </authorList>
    </citation>
    <scope>NUCLEOTIDE SEQUENCE [LARGE SCALE GENOMIC DNA]</scope>
    <source>
        <strain evidence="6 7">DSMZ 100122</strain>
    </source>
</reference>
<evidence type="ECO:0000256" key="1">
    <source>
        <dbReference type="ARBA" id="ARBA00022801"/>
    </source>
</evidence>
<feature type="domain" description="Helicase ATP-binding" evidence="4">
    <location>
        <begin position="615"/>
        <end position="779"/>
    </location>
</feature>
<gene>
    <name evidence="6" type="ORF">J5A65_06325</name>
</gene>